<dbReference type="Proteomes" id="UP001500889">
    <property type="component" value="Chromosome J"/>
</dbReference>
<name>A0AAU9FSL5_DROMD</name>
<organism evidence="2 3">
    <name type="scientific">Drosophila madeirensis</name>
    <name type="common">Fruit fly</name>
    <dbReference type="NCBI Taxonomy" id="30013"/>
    <lineage>
        <taxon>Eukaryota</taxon>
        <taxon>Metazoa</taxon>
        <taxon>Ecdysozoa</taxon>
        <taxon>Arthropoda</taxon>
        <taxon>Hexapoda</taxon>
        <taxon>Insecta</taxon>
        <taxon>Pterygota</taxon>
        <taxon>Neoptera</taxon>
        <taxon>Endopterygota</taxon>
        <taxon>Diptera</taxon>
        <taxon>Brachycera</taxon>
        <taxon>Muscomorpha</taxon>
        <taxon>Ephydroidea</taxon>
        <taxon>Drosophilidae</taxon>
        <taxon>Drosophila</taxon>
        <taxon>Sophophora</taxon>
    </lineage>
</organism>
<evidence type="ECO:0000313" key="2">
    <source>
        <dbReference type="EMBL" id="BFF99019.1"/>
    </source>
</evidence>
<gene>
    <name evidence="2" type="ORF">DMAD_07025</name>
</gene>
<evidence type="ECO:0000313" key="3">
    <source>
        <dbReference type="Proteomes" id="UP001500889"/>
    </source>
</evidence>
<evidence type="ECO:0000256" key="1">
    <source>
        <dbReference type="SAM" id="MobiDB-lite"/>
    </source>
</evidence>
<dbReference type="PANTHER" id="PTHR13060">
    <property type="entry name" value="SGT1 PROTEIN HSGT1 SUPPRESSOR OF GCR2"/>
    <property type="match status" value="1"/>
</dbReference>
<dbReference type="InterPro" id="IPR010770">
    <property type="entry name" value="Ecd"/>
</dbReference>
<proteinExistence type="predicted"/>
<dbReference type="EMBL" id="AP029265">
    <property type="protein sequence ID" value="BFF99019.1"/>
    <property type="molecule type" value="Genomic_DNA"/>
</dbReference>
<accession>A0AAU9FSL5</accession>
<sequence length="699" mass="79151">MNSKKTKPAPKYRKPGNLEFVREDDYVEYYIFPKMPDNLKDEFQVKEKLLRIKTEIMEIVRELVIQRSYIWHKDEFQLQVRTGSPMERMLNDETNVADDDEDGDLPPHLHGVTHYGDNIGDEWFIVYLLLEISQARGEYIARVSDSDGEFVLIEAADVLPDWASPDTCEQRAYIVNGALQLLQNSASTNPDKPMPVPIALQRIRLNPTLYRCSTEVQNVLKTRLKEFLIAMPHYSIHRQIVEVPHSAAQLLKTRPQLVASAVRAFCDRDNEDIKALRTMKFFPPEAARVRTNVRFTRCLYAMVMHNQYTPERRLGWKITDEVSQPELYKEQILGVKLACGLEILATQAQRAGEQKLEELPAWRAYLRSLEGKGYFRDNIEGSAEYIRLLCKAKEYFKGNQDRFRTAKRVGAEVLALMLHPSDTASVALRDEQNNLLPSDKDDWLSITADDLDALLQDRYGPNKLYKPNGDMDAEEFTKQLSDFLDQQSNFEGIEHGGYGGLDLDSDDDEPALRHPRASTSHGSQLRKNQSMRKACNRNSLIQSEEADSTHVRNFLDFVIPEDNWDSNSEMSDYADDDDIERNFDALSSSSTGFPLDRSIQAYMKKMDRELSQTTIGKSFQGQKGAASKADEDDFDDIEDFEPININVNTLKNMMDSYKSQAGGAGPVSNLLSAMGVGMSAASAPAASGDEANDLSESAV</sequence>
<reference evidence="2 3" key="1">
    <citation type="submission" date="2024-02" db="EMBL/GenBank/DDBJ databases">
        <title>A chromosome-level genome assembly of Drosophila madeirensis, a fruit fly species endemic to Madeira island.</title>
        <authorList>
            <person name="Tomihara K."/>
            <person name="Llopart A."/>
            <person name="Yamamoto D."/>
        </authorList>
    </citation>
    <scope>NUCLEOTIDE SEQUENCE [LARGE SCALE GENOMIC DNA]</scope>
    <source>
        <strain evidence="2 3">RF1</strain>
    </source>
</reference>
<dbReference type="Pfam" id="PF07093">
    <property type="entry name" value="SGT1"/>
    <property type="match status" value="1"/>
</dbReference>
<feature type="region of interest" description="Disordered" evidence="1">
    <location>
        <begin position="494"/>
        <end position="531"/>
    </location>
</feature>
<dbReference type="GO" id="GO:0005634">
    <property type="term" value="C:nucleus"/>
    <property type="evidence" value="ECO:0007669"/>
    <property type="project" value="TreeGrafter"/>
</dbReference>
<dbReference type="PANTHER" id="PTHR13060:SF0">
    <property type="entry name" value="PROTEIN ECDYSONELESS HOMOLOG"/>
    <property type="match status" value="1"/>
</dbReference>
<keyword evidence="3" id="KW-1185">Reference proteome</keyword>
<dbReference type="AlphaFoldDB" id="A0AAU9FSL5"/>
<protein>
    <submittedName>
        <fullName evidence="2">Protein ecdysoneless</fullName>
    </submittedName>
</protein>
<feature type="compositionally biased region" description="Polar residues" evidence="1">
    <location>
        <begin position="517"/>
        <end position="528"/>
    </location>
</feature>